<protein>
    <submittedName>
        <fullName evidence="3">Uncharacterized protein</fullName>
    </submittedName>
</protein>
<dbReference type="Proteomes" id="UP000184693">
    <property type="component" value="Unassembled WGS sequence"/>
</dbReference>
<evidence type="ECO:0000313" key="4">
    <source>
        <dbReference type="Proteomes" id="UP000184693"/>
    </source>
</evidence>
<reference evidence="3 4" key="1">
    <citation type="submission" date="2016-11" db="EMBL/GenBank/DDBJ databases">
        <authorList>
            <person name="Jaros S."/>
            <person name="Januszkiewicz K."/>
            <person name="Wedrychowicz H."/>
        </authorList>
    </citation>
    <scope>NUCLEOTIDE SEQUENCE [LARGE SCALE GENOMIC DNA]</scope>
    <source>
        <strain evidence="3 4">GAS86</strain>
    </source>
</reference>
<sequence>MWVRAVAVAVVAVACGVATAQAQAAQYSEVWNPPEAAHPVKRAKGRTAVPVDARKVAVKGAPRKKVASVRAAPGTKTHLARQATPHVRVAAAGVSGRSAHASTVKMAGARSVSSRPLKVARSSSGHVQMAAVRPKATQRKQQKIAAKPVSTQPASAMAGVAPRPAPAQPDATMASTAARPVAQSSNLPPILH</sequence>
<dbReference type="RefSeq" id="WP_074266576.1">
    <property type="nucleotide sequence ID" value="NZ_FSRM01000002.1"/>
</dbReference>
<keyword evidence="2" id="KW-0732">Signal</keyword>
<dbReference type="AlphaFoldDB" id="A0A1N6JIX5"/>
<evidence type="ECO:0000256" key="1">
    <source>
        <dbReference type="SAM" id="MobiDB-lite"/>
    </source>
</evidence>
<name>A0A1N6JIX5_9BURK</name>
<dbReference type="EMBL" id="FSRM01000002">
    <property type="protein sequence ID" value="SIO44127.1"/>
    <property type="molecule type" value="Genomic_DNA"/>
</dbReference>
<feature type="signal peptide" evidence="2">
    <location>
        <begin position="1"/>
        <end position="24"/>
    </location>
</feature>
<accession>A0A1N6JIX5</accession>
<evidence type="ECO:0000256" key="2">
    <source>
        <dbReference type="SAM" id="SignalP"/>
    </source>
</evidence>
<dbReference type="PROSITE" id="PS51257">
    <property type="entry name" value="PROKAR_LIPOPROTEIN"/>
    <property type="match status" value="1"/>
</dbReference>
<gene>
    <name evidence="3" type="ORF">SAMN05444168_4486</name>
</gene>
<organism evidence="3 4">
    <name type="scientific">Paraburkholderia phenazinium</name>
    <dbReference type="NCBI Taxonomy" id="60549"/>
    <lineage>
        <taxon>Bacteria</taxon>
        <taxon>Pseudomonadati</taxon>
        <taxon>Pseudomonadota</taxon>
        <taxon>Betaproteobacteria</taxon>
        <taxon>Burkholderiales</taxon>
        <taxon>Burkholderiaceae</taxon>
        <taxon>Paraburkholderia</taxon>
    </lineage>
</organism>
<evidence type="ECO:0000313" key="3">
    <source>
        <dbReference type="EMBL" id="SIO44127.1"/>
    </source>
</evidence>
<proteinExistence type="predicted"/>
<feature type="chain" id="PRO_5012184587" evidence="2">
    <location>
        <begin position="25"/>
        <end position="192"/>
    </location>
</feature>
<feature type="region of interest" description="Disordered" evidence="1">
    <location>
        <begin position="106"/>
        <end position="192"/>
    </location>
</feature>
<feature type="compositionally biased region" description="Polar residues" evidence="1">
    <location>
        <begin position="182"/>
        <end position="192"/>
    </location>
</feature>